<dbReference type="SUPFAM" id="SSF110395">
    <property type="entry name" value="CutC-like"/>
    <property type="match status" value="1"/>
</dbReference>
<comment type="caution">
    <text evidence="2">Once thought to be involved in copper homeostasis, experiments in E.coli have shown this is not the case.</text>
</comment>
<dbReference type="Gene3D" id="3.20.20.380">
    <property type="entry name" value="Copper homeostasis (CutC) domain"/>
    <property type="match status" value="1"/>
</dbReference>
<dbReference type="Proteomes" id="UP000192360">
    <property type="component" value="Unassembled WGS sequence"/>
</dbReference>
<dbReference type="PANTHER" id="PTHR12598">
    <property type="entry name" value="COPPER HOMEOSTASIS PROTEIN CUTC"/>
    <property type="match status" value="1"/>
</dbReference>
<keyword evidence="4" id="KW-1185">Reference proteome</keyword>
<comment type="similarity">
    <text evidence="1 2">Belongs to the CutC family.</text>
</comment>
<sequence>MQVEVCANSLESALNAQKAGADRIELCSELGLGGVTPSFGLLKAVKEHIHIPVHVLIRPRGGDFVYSDFDFKVMLNDIDHCIGLGFEGIVSGVLMSDFNIDLKRTEQLIRASKGSKFTFHRAFDWVQDPFMALQQLEQLGVNYVLTSGQQKKAEDGIELLSTLNENTKHCQIIPASGINYDNVLLFKEKKFKNVHFSAASLLEKNVNRKNLPMSFLPFLDEDKVAISNLRTIQDIVTRVK</sequence>
<dbReference type="FunFam" id="3.20.20.380:FF:000001">
    <property type="entry name" value="Copper homeostasis protein CutC"/>
    <property type="match status" value="1"/>
</dbReference>
<dbReference type="EMBL" id="FWXO01000001">
    <property type="protein sequence ID" value="SMC34594.1"/>
    <property type="molecule type" value="Genomic_DNA"/>
</dbReference>
<evidence type="ECO:0000256" key="2">
    <source>
        <dbReference type="HAMAP-Rule" id="MF_00795"/>
    </source>
</evidence>
<dbReference type="STRING" id="504486.SAMN05660703_0345"/>
<dbReference type="Pfam" id="PF03932">
    <property type="entry name" value="CutC"/>
    <property type="match status" value="1"/>
</dbReference>
<gene>
    <name evidence="2" type="primary">cutC</name>
    <name evidence="3" type="ORF">SAMN05660703_0345</name>
</gene>
<accession>A0A1W1YEN4</accession>
<dbReference type="OrthoDB" id="9815677at2"/>
<dbReference type="RefSeq" id="WP_084059675.1">
    <property type="nucleotide sequence ID" value="NZ_FWXO01000001.1"/>
</dbReference>
<dbReference type="GO" id="GO:0005737">
    <property type="term" value="C:cytoplasm"/>
    <property type="evidence" value="ECO:0007669"/>
    <property type="project" value="UniProtKB-SubCell"/>
</dbReference>
<comment type="subcellular location">
    <subcellularLocation>
        <location evidence="2">Cytoplasm</location>
    </subcellularLocation>
</comment>
<dbReference type="AlphaFoldDB" id="A0A1W1YEN4"/>
<proteinExistence type="inferred from homology"/>
<evidence type="ECO:0000256" key="1">
    <source>
        <dbReference type="ARBA" id="ARBA00007768"/>
    </source>
</evidence>
<keyword evidence="2" id="KW-0963">Cytoplasm</keyword>
<dbReference type="GO" id="GO:0005507">
    <property type="term" value="F:copper ion binding"/>
    <property type="evidence" value="ECO:0007669"/>
    <property type="project" value="TreeGrafter"/>
</dbReference>
<dbReference type="PANTHER" id="PTHR12598:SF0">
    <property type="entry name" value="COPPER HOMEOSTASIS PROTEIN CUTC HOMOLOG"/>
    <property type="match status" value="1"/>
</dbReference>
<protein>
    <recommendedName>
        <fullName evidence="2">PF03932 family protein CutC</fullName>
    </recommendedName>
</protein>
<evidence type="ECO:0000313" key="4">
    <source>
        <dbReference type="Proteomes" id="UP000192360"/>
    </source>
</evidence>
<organism evidence="3 4">
    <name type="scientific">Cellulophaga tyrosinoxydans</name>
    <dbReference type="NCBI Taxonomy" id="504486"/>
    <lineage>
        <taxon>Bacteria</taxon>
        <taxon>Pseudomonadati</taxon>
        <taxon>Bacteroidota</taxon>
        <taxon>Flavobacteriia</taxon>
        <taxon>Flavobacteriales</taxon>
        <taxon>Flavobacteriaceae</taxon>
        <taxon>Cellulophaga</taxon>
    </lineage>
</organism>
<dbReference type="InterPro" id="IPR036822">
    <property type="entry name" value="CutC-like_dom_sf"/>
</dbReference>
<name>A0A1W1YEN4_9FLAO</name>
<reference evidence="3 4" key="1">
    <citation type="submission" date="2017-04" db="EMBL/GenBank/DDBJ databases">
        <authorList>
            <person name="Afonso C.L."/>
            <person name="Miller P.J."/>
            <person name="Scott M.A."/>
            <person name="Spackman E."/>
            <person name="Goraichik I."/>
            <person name="Dimitrov K.M."/>
            <person name="Suarez D.L."/>
            <person name="Swayne D.E."/>
        </authorList>
    </citation>
    <scope>NUCLEOTIDE SEQUENCE [LARGE SCALE GENOMIC DNA]</scope>
    <source>
        <strain evidence="3 4">DSM 21164</strain>
    </source>
</reference>
<dbReference type="HAMAP" id="MF_00795">
    <property type="entry name" value="CutC"/>
    <property type="match status" value="1"/>
</dbReference>
<dbReference type="InterPro" id="IPR005627">
    <property type="entry name" value="CutC-like"/>
</dbReference>
<evidence type="ECO:0000313" key="3">
    <source>
        <dbReference type="EMBL" id="SMC34594.1"/>
    </source>
</evidence>